<dbReference type="GO" id="GO:0046872">
    <property type="term" value="F:metal ion binding"/>
    <property type="evidence" value="ECO:0007669"/>
    <property type="project" value="UniProtKB-KW"/>
</dbReference>
<dbReference type="GO" id="GO:0004130">
    <property type="term" value="F:cytochrome-c peroxidase activity"/>
    <property type="evidence" value="ECO:0007669"/>
    <property type="project" value="TreeGrafter"/>
</dbReference>
<dbReference type="GO" id="GO:0030313">
    <property type="term" value="C:cell envelope"/>
    <property type="evidence" value="ECO:0007669"/>
    <property type="project" value="UniProtKB-SubCell"/>
</dbReference>
<feature type="domain" description="Cytochrome c" evidence="7">
    <location>
        <begin position="174"/>
        <end position="306"/>
    </location>
</feature>
<sequence length="473" mass="51488">MKTSVKIAIVVVAAGAVGTVAYKLANRLPSPDQTAEMQVQQILDDGGCLSCHSENPDLPFYASWPVAGNIVRSDVEKGHRQADLGAAFAALAEGRPVDEVSLAKMEKAISDGSMPVAKYYLVHWGSSITDAKKAKLLQWIHDHRVANYSNPATAPRFAGEPVQPLPDSLPTDARKAALGEMLYNDPRLSSDNTVSCASCHGLHTGGVDNRRYSEGVNGSLGGVNAPTVFNAALNFEQFWDGRAHTLADQAGGPPLNPVEMASTSWEQIIGKLKADPKFTAMFLKVYPGGYSGEAITEAIGEYEKTLITPDSRFDLYLKGDSTAITAQEQHGYELFKENRCATCHVGPLLGGQSFEYMGLAQDYFAARGEEMTEEDNGRFKQTQKAYDRHRFKVPGLRNVALTFPYYHDGTRETLSEAVDDMARFQVGRQLSAQDRDDIVAFLGTLTGKFRGRELTNPNAGTVAGVVRSENQQQ</sequence>
<dbReference type="EMBL" id="ADLD01000009">
    <property type="protein sequence ID" value="EHB92609.1"/>
    <property type="molecule type" value="Genomic_DNA"/>
</dbReference>
<dbReference type="Proteomes" id="UP000006008">
    <property type="component" value="Unassembled WGS sequence"/>
</dbReference>
<organism evidence="8 9">
    <name type="scientific">Alistipes indistinctus YIT 12060</name>
    <dbReference type="NCBI Taxonomy" id="742725"/>
    <lineage>
        <taxon>Bacteria</taxon>
        <taxon>Pseudomonadati</taxon>
        <taxon>Bacteroidota</taxon>
        <taxon>Bacteroidia</taxon>
        <taxon>Bacteroidales</taxon>
        <taxon>Rikenellaceae</taxon>
        <taxon>Alistipes</taxon>
    </lineage>
</organism>
<dbReference type="InterPro" id="IPR009056">
    <property type="entry name" value="Cyt_c-like_dom"/>
</dbReference>
<evidence type="ECO:0000256" key="4">
    <source>
        <dbReference type="ARBA" id="ARBA00023002"/>
    </source>
</evidence>
<evidence type="ECO:0000256" key="1">
    <source>
        <dbReference type="ARBA" id="ARBA00004196"/>
    </source>
</evidence>
<accession>G5H6X0</accession>
<keyword evidence="4" id="KW-0560">Oxidoreductase</keyword>
<dbReference type="SMART" id="SM01235">
    <property type="entry name" value="Haem_bd"/>
    <property type="match status" value="1"/>
</dbReference>
<dbReference type="PANTHER" id="PTHR30600">
    <property type="entry name" value="CYTOCHROME C PEROXIDASE-RELATED"/>
    <property type="match status" value="1"/>
</dbReference>
<dbReference type="AlphaFoldDB" id="G5H6X0"/>
<dbReference type="GeneID" id="92816171"/>
<keyword evidence="3 6" id="KW-0479">Metal-binding</keyword>
<dbReference type="eggNOG" id="COG1858">
    <property type="taxonomic scope" value="Bacteria"/>
</dbReference>
<comment type="subcellular location">
    <subcellularLocation>
        <location evidence="1">Cell envelope</location>
    </subcellularLocation>
</comment>
<dbReference type="GO" id="GO:0009055">
    <property type="term" value="F:electron transfer activity"/>
    <property type="evidence" value="ECO:0007669"/>
    <property type="project" value="InterPro"/>
</dbReference>
<evidence type="ECO:0000256" key="3">
    <source>
        <dbReference type="ARBA" id="ARBA00022723"/>
    </source>
</evidence>
<evidence type="ECO:0000313" key="8">
    <source>
        <dbReference type="EMBL" id="EHB92609.1"/>
    </source>
</evidence>
<dbReference type="RefSeq" id="WP_009133619.1">
    <property type="nucleotide sequence ID" value="NZ_CP102250.1"/>
</dbReference>
<evidence type="ECO:0000313" key="9">
    <source>
        <dbReference type="Proteomes" id="UP000006008"/>
    </source>
</evidence>
<dbReference type="SUPFAM" id="SSF46626">
    <property type="entry name" value="Cytochrome c"/>
    <property type="match status" value="2"/>
</dbReference>
<keyword evidence="5 6" id="KW-0408">Iron</keyword>
<keyword evidence="2 6" id="KW-0349">Heme</keyword>
<dbReference type="PANTHER" id="PTHR30600:SF7">
    <property type="entry name" value="CYTOCHROME C PEROXIDASE-RELATED"/>
    <property type="match status" value="1"/>
</dbReference>
<name>G5H6X0_9BACT</name>
<keyword evidence="9" id="KW-1185">Reference proteome</keyword>
<dbReference type="HOGENOM" id="CLU_034652_2_0_10"/>
<reference evidence="8 9" key="1">
    <citation type="submission" date="2011-08" db="EMBL/GenBank/DDBJ databases">
        <title>The Genome Sequence of Alistipes indistinctus YIT 12060.</title>
        <authorList>
            <consortium name="The Broad Institute Genome Sequencing Platform"/>
            <person name="Earl A."/>
            <person name="Ward D."/>
            <person name="Feldgarden M."/>
            <person name="Gevers D."/>
            <person name="Morotomi M."/>
            <person name="Young S.K."/>
            <person name="Zeng Q."/>
            <person name="Gargeya S."/>
            <person name="Fitzgerald M."/>
            <person name="Haas B."/>
            <person name="Abouelleil A."/>
            <person name="Alvarado L."/>
            <person name="Arachchi H.M."/>
            <person name="Berlin A."/>
            <person name="Brown A."/>
            <person name="Chapman S.B."/>
            <person name="Chen Z."/>
            <person name="Dunbar C."/>
            <person name="Freedman E."/>
            <person name="Gearin G."/>
            <person name="Gellesch M."/>
            <person name="Goldberg J."/>
            <person name="Griggs A."/>
            <person name="Gujja S."/>
            <person name="Heiman D."/>
            <person name="Howarth C."/>
            <person name="Larson L."/>
            <person name="Lui A."/>
            <person name="MacDonald P.J.P."/>
            <person name="Montmayeur A."/>
            <person name="Murphy C."/>
            <person name="Neiman D."/>
            <person name="Pearson M."/>
            <person name="Priest M."/>
            <person name="Roberts A."/>
            <person name="Saif S."/>
            <person name="Shea T."/>
            <person name="Shenoy N."/>
            <person name="Sisk P."/>
            <person name="Stolte C."/>
            <person name="Sykes S."/>
            <person name="Wortman J."/>
            <person name="Nusbaum C."/>
            <person name="Birren B."/>
        </authorList>
    </citation>
    <scope>NUCLEOTIDE SEQUENCE [LARGE SCALE GENOMIC DNA]</scope>
    <source>
        <strain evidence="8 9">YIT 12060</strain>
    </source>
</reference>
<dbReference type="InterPro" id="IPR051395">
    <property type="entry name" value="Cytochrome_c_Peroxidase/MauG"/>
</dbReference>
<evidence type="ECO:0000256" key="2">
    <source>
        <dbReference type="ARBA" id="ARBA00022617"/>
    </source>
</evidence>
<evidence type="ECO:0000256" key="6">
    <source>
        <dbReference type="PROSITE-ProRule" id="PRU00433"/>
    </source>
</evidence>
<proteinExistence type="predicted"/>
<dbReference type="Gene3D" id="1.10.760.10">
    <property type="entry name" value="Cytochrome c-like domain"/>
    <property type="match status" value="2"/>
</dbReference>
<dbReference type="PROSITE" id="PS51007">
    <property type="entry name" value="CYTC"/>
    <property type="match status" value="2"/>
</dbReference>
<evidence type="ECO:0000256" key="5">
    <source>
        <dbReference type="ARBA" id="ARBA00023004"/>
    </source>
</evidence>
<dbReference type="OrthoDB" id="9805202at2"/>
<dbReference type="InterPro" id="IPR004852">
    <property type="entry name" value="Di-haem_cyt_c_peroxidsae"/>
</dbReference>
<dbReference type="GO" id="GO:0020037">
    <property type="term" value="F:heme binding"/>
    <property type="evidence" value="ECO:0007669"/>
    <property type="project" value="InterPro"/>
</dbReference>
<evidence type="ECO:0000259" key="7">
    <source>
        <dbReference type="PROSITE" id="PS51007"/>
    </source>
</evidence>
<comment type="caution">
    <text evidence="8">The sequence shown here is derived from an EMBL/GenBank/DDBJ whole genome shotgun (WGS) entry which is preliminary data.</text>
</comment>
<dbReference type="Pfam" id="PF14376">
    <property type="entry name" value="Haem_bd"/>
    <property type="match status" value="1"/>
</dbReference>
<dbReference type="STRING" id="742725.HMPREF9450_00813"/>
<feature type="domain" description="Cytochrome c" evidence="7">
    <location>
        <begin position="326"/>
        <end position="446"/>
    </location>
</feature>
<gene>
    <name evidence="8" type="ORF">HMPREF9450_00813</name>
</gene>
<dbReference type="InterPro" id="IPR025992">
    <property type="entry name" value="Haem-bd"/>
</dbReference>
<dbReference type="InterPro" id="IPR036909">
    <property type="entry name" value="Cyt_c-like_dom_sf"/>
</dbReference>
<dbReference type="Pfam" id="PF03150">
    <property type="entry name" value="CCP_MauG"/>
    <property type="match status" value="1"/>
</dbReference>
<dbReference type="PATRIC" id="fig|742725.3.peg.867"/>
<protein>
    <recommendedName>
        <fullName evidence="7">Cytochrome c domain-containing protein</fullName>
    </recommendedName>
</protein>